<gene>
    <name evidence="2" type="ORF">KL86CLO1_12690</name>
</gene>
<name>A0A212KCT7_9FIRM</name>
<reference evidence="2" key="1">
    <citation type="submission" date="2016-04" db="EMBL/GenBank/DDBJ databases">
        <authorList>
            <person name="Evans L.H."/>
            <person name="Alamgir A."/>
            <person name="Owens N."/>
            <person name="Weber N.D."/>
            <person name="Virtaneva K."/>
            <person name="Barbian K."/>
            <person name="Babar A."/>
            <person name="Rosenke K."/>
        </authorList>
    </citation>
    <scope>NUCLEOTIDE SEQUENCE</scope>
    <source>
        <strain evidence="2">86</strain>
    </source>
</reference>
<dbReference type="AlphaFoldDB" id="A0A212KCT7"/>
<protein>
    <submittedName>
        <fullName evidence="2">Uncharacterized protein</fullName>
    </submittedName>
</protein>
<dbReference type="EMBL" id="FLUN01000001">
    <property type="protein sequence ID" value="SBW09584.1"/>
    <property type="molecule type" value="Genomic_DNA"/>
</dbReference>
<proteinExistence type="predicted"/>
<sequence>MRIEMRGRGVIYYFSLNIRRDSVGAEYEPAAGSDPDPVPPDAPVDGDPPDGLPGAVGVY</sequence>
<accession>A0A212KCT7</accession>
<evidence type="ECO:0000313" key="2">
    <source>
        <dbReference type="EMBL" id="SBW09584.1"/>
    </source>
</evidence>
<organism evidence="2">
    <name type="scientific">uncultured Eubacteriales bacterium</name>
    <dbReference type="NCBI Taxonomy" id="172733"/>
    <lineage>
        <taxon>Bacteria</taxon>
        <taxon>Bacillati</taxon>
        <taxon>Bacillota</taxon>
        <taxon>Clostridia</taxon>
        <taxon>Eubacteriales</taxon>
        <taxon>environmental samples</taxon>
    </lineage>
</organism>
<evidence type="ECO:0000256" key="1">
    <source>
        <dbReference type="SAM" id="MobiDB-lite"/>
    </source>
</evidence>
<feature type="region of interest" description="Disordered" evidence="1">
    <location>
        <begin position="25"/>
        <end position="59"/>
    </location>
</feature>